<dbReference type="InterPro" id="IPR002008">
    <property type="entry name" value="DNA_pol_X_beta-like"/>
</dbReference>
<dbReference type="CDD" id="cd00141">
    <property type="entry name" value="NT_POLXc"/>
    <property type="match status" value="1"/>
</dbReference>
<dbReference type="InterPro" id="IPR002054">
    <property type="entry name" value="DNA-dir_DNA_pol_X"/>
</dbReference>
<dbReference type="PANTHER" id="PTHR11276">
    <property type="entry name" value="DNA POLYMERASE TYPE-X FAMILY MEMBER"/>
    <property type="match status" value="1"/>
</dbReference>
<evidence type="ECO:0000256" key="5">
    <source>
        <dbReference type="ARBA" id="ARBA00022705"/>
    </source>
</evidence>
<keyword evidence="4" id="KW-0548">Nucleotidyltransferase</keyword>
<dbReference type="InterPro" id="IPR022312">
    <property type="entry name" value="DNA_pol_X"/>
</dbReference>
<dbReference type="InterPro" id="IPR027421">
    <property type="entry name" value="DNA_pol_lamdba_lyase_dom_sf"/>
</dbReference>
<reference evidence="11" key="1">
    <citation type="journal article" date="2015" name="Nature">
        <title>Complex archaea that bridge the gap between prokaryotes and eukaryotes.</title>
        <authorList>
            <person name="Spang A."/>
            <person name="Saw J.H."/>
            <person name="Jorgensen S.L."/>
            <person name="Zaremba-Niedzwiedzka K."/>
            <person name="Martijn J."/>
            <person name="Lind A.E."/>
            <person name="van Eijk R."/>
            <person name="Schleper C."/>
            <person name="Guy L."/>
            <person name="Ettema T.J."/>
        </authorList>
    </citation>
    <scope>NUCLEOTIDE SEQUENCE</scope>
</reference>
<evidence type="ECO:0000259" key="10">
    <source>
        <dbReference type="SMART" id="SM00483"/>
    </source>
</evidence>
<dbReference type="Pfam" id="PF14792">
    <property type="entry name" value="DNA_pol_B_palm"/>
    <property type="match status" value="1"/>
</dbReference>
<dbReference type="GO" id="GO:0006303">
    <property type="term" value="P:double-strand break repair via nonhomologous end joining"/>
    <property type="evidence" value="ECO:0007669"/>
    <property type="project" value="TreeGrafter"/>
</dbReference>
<dbReference type="Gene3D" id="1.10.150.20">
    <property type="entry name" value="5' to 3' exonuclease, C-terminal subdomain"/>
    <property type="match status" value="1"/>
</dbReference>
<accession>A0A0F9G2Y9</accession>
<evidence type="ECO:0000256" key="4">
    <source>
        <dbReference type="ARBA" id="ARBA00022695"/>
    </source>
</evidence>
<dbReference type="InterPro" id="IPR043519">
    <property type="entry name" value="NT_sf"/>
</dbReference>
<keyword evidence="7" id="KW-0239">DNA-directed DNA polymerase</keyword>
<dbReference type="AlphaFoldDB" id="A0A0F9G2Y9"/>
<evidence type="ECO:0000256" key="6">
    <source>
        <dbReference type="ARBA" id="ARBA00022763"/>
    </source>
</evidence>
<protein>
    <recommendedName>
        <fullName evidence="1">DNA-directed DNA polymerase</fullName>
        <ecNumber evidence="1">2.7.7.7</ecNumber>
    </recommendedName>
</protein>
<dbReference type="Gene3D" id="3.30.460.10">
    <property type="entry name" value="Beta Polymerase, domain 2"/>
    <property type="match status" value="1"/>
</dbReference>
<dbReference type="InterPro" id="IPR018944">
    <property type="entry name" value="DNA_pol_lambd_fingers_domain"/>
</dbReference>
<dbReference type="SMART" id="SM00483">
    <property type="entry name" value="POLXc"/>
    <property type="match status" value="1"/>
</dbReference>
<feature type="domain" description="DNA-directed DNA polymerase X" evidence="10">
    <location>
        <begin position="24"/>
        <end position="340"/>
    </location>
</feature>
<dbReference type="GO" id="GO:0003677">
    <property type="term" value="F:DNA binding"/>
    <property type="evidence" value="ECO:0007669"/>
    <property type="project" value="InterPro"/>
</dbReference>
<comment type="catalytic activity">
    <reaction evidence="9">
        <text>DNA(n) + a 2'-deoxyribonucleoside 5'-triphosphate = DNA(n+1) + diphosphate</text>
        <dbReference type="Rhea" id="RHEA:22508"/>
        <dbReference type="Rhea" id="RHEA-COMP:17339"/>
        <dbReference type="Rhea" id="RHEA-COMP:17340"/>
        <dbReference type="ChEBI" id="CHEBI:33019"/>
        <dbReference type="ChEBI" id="CHEBI:61560"/>
        <dbReference type="ChEBI" id="CHEBI:173112"/>
        <dbReference type="EC" id="2.7.7.7"/>
    </reaction>
</comment>
<keyword evidence="8" id="KW-0234">DNA repair</keyword>
<keyword evidence="6" id="KW-0227">DNA damage</keyword>
<dbReference type="Pfam" id="PF14791">
    <property type="entry name" value="DNA_pol_B_thumb"/>
    <property type="match status" value="1"/>
</dbReference>
<organism evidence="11">
    <name type="scientific">marine sediment metagenome</name>
    <dbReference type="NCBI Taxonomy" id="412755"/>
    <lineage>
        <taxon>unclassified sequences</taxon>
        <taxon>metagenomes</taxon>
        <taxon>ecological metagenomes</taxon>
    </lineage>
</organism>
<evidence type="ECO:0000256" key="2">
    <source>
        <dbReference type="ARBA" id="ARBA00022634"/>
    </source>
</evidence>
<dbReference type="PRINTS" id="PR00870">
    <property type="entry name" value="DNAPOLXBETA"/>
</dbReference>
<keyword evidence="2" id="KW-0237">DNA synthesis</keyword>
<dbReference type="EMBL" id="LAZR01028006">
    <property type="protein sequence ID" value="KKL63915.1"/>
    <property type="molecule type" value="Genomic_DNA"/>
</dbReference>
<dbReference type="Pfam" id="PF10391">
    <property type="entry name" value="DNA_pol_lambd_f"/>
    <property type="match status" value="1"/>
</dbReference>
<dbReference type="InterPro" id="IPR029398">
    <property type="entry name" value="PolB_thumb"/>
</dbReference>
<dbReference type="Pfam" id="PF14716">
    <property type="entry name" value="HHH_8"/>
    <property type="match status" value="1"/>
</dbReference>
<dbReference type="Gene3D" id="1.10.150.110">
    <property type="entry name" value="DNA polymerase beta, N-terminal domain-like"/>
    <property type="match status" value="1"/>
</dbReference>
<dbReference type="PRINTS" id="PR00869">
    <property type="entry name" value="DNAPOLX"/>
</dbReference>
<dbReference type="GO" id="GO:0003887">
    <property type="term" value="F:DNA-directed DNA polymerase activity"/>
    <property type="evidence" value="ECO:0007669"/>
    <property type="project" value="UniProtKB-KW"/>
</dbReference>
<evidence type="ECO:0000256" key="7">
    <source>
        <dbReference type="ARBA" id="ARBA00022932"/>
    </source>
</evidence>
<dbReference type="EC" id="2.7.7.7" evidence="1"/>
<evidence type="ECO:0000256" key="3">
    <source>
        <dbReference type="ARBA" id="ARBA00022679"/>
    </source>
</evidence>
<evidence type="ECO:0000256" key="1">
    <source>
        <dbReference type="ARBA" id="ARBA00012417"/>
    </source>
</evidence>
<dbReference type="InterPro" id="IPR037160">
    <property type="entry name" value="DNA_Pol_thumb_sf"/>
</dbReference>
<evidence type="ECO:0000256" key="8">
    <source>
        <dbReference type="ARBA" id="ARBA00023204"/>
    </source>
</evidence>
<comment type="caution">
    <text evidence="11">The sequence shown here is derived from an EMBL/GenBank/DDBJ whole genome shotgun (WGS) entry which is preliminary data.</text>
</comment>
<keyword evidence="3" id="KW-0808">Transferase</keyword>
<dbReference type="SUPFAM" id="SSF81585">
    <property type="entry name" value="PsbU/PolX domain-like"/>
    <property type="match status" value="1"/>
</dbReference>
<dbReference type="Gene3D" id="3.30.210.10">
    <property type="entry name" value="DNA polymerase, thumb domain"/>
    <property type="match status" value="1"/>
</dbReference>
<gene>
    <name evidence="11" type="ORF">LCGC14_2170320</name>
</gene>
<dbReference type="InterPro" id="IPR010996">
    <property type="entry name" value="HHH_MUS81"/>
</dbReference>
<evidence type="ECO:0000313" key="11">
    <source>
        <dbReference type="EMBL" id="KKL63915.1"/>
    </source>
</evidence>
<dbReference type="GO" id="GO:0005634">
    <property type="term" value="C:nucleus"/>
    <property type="evidence" value="ECO:0007669"/>
    <property type="project" value="TreeGrafter"/>
</dbReference>
<dbReference type="PANTHER" id="PTHR11276:SF28">
    <property type="entry name" value="DNA POLYMERASE LAMBDA"/>
    <property type="match status" value="1"/>
</dbReference>
<dbReference type="InterPro" id="IPR028207">
    <property type="entry name" value="DNA_pol_B_palm_palm"/>
</dbReference>
<dbReference type="SUPFAM" id="SSF81301">
    <property type="entry name" value="Nucleotidyltransferase"/>
    <property type="match status" value="1"/>
</dbReference>
<proteinExistence type="predicted"/>
<name>A0A0F9G2Y9_9ZZZZ</name>
<keyword evidence="5" id="KW-0235">DNA replication</keyword>
<dbReference type="SUPFAM" id="SSF47802">
    <property type="entry name" value="DNA polymerase beta, N-terminal domain-like"/>
    <property type="match status" value="1"/>
</dbReference>
<evidence type="ECO:0000256" key="9">
    <source>
        <dbReference type="ARBA" id="ARBA00049244"/>
    </source>
</evidence>
<sequence length="340" mass="38765">MRTTKDKIDPPKVISTKVDFNMSSPNDLIIANLEVLRKEAQASKETKDRFRARAYLNAIKAIQGCTYQLQSGKGALQLNGVGKKIATKIQELLDTGKLHQVDELGEEQLEKTKTLTIFANIWGVGPVKAQELWDMGARTIEDIIQDYQHLLNDNQKIGLEYFHDLQKRAPRWQVEEISNKIAAQVRQIQRELGWKVKVRVCGSFRRKAETCGDVDVLLCETGGKPILNELVDRLTKSGLLTKTLGIGPTKYMGITMQTGTAFRIDMETIKEHEWPFALLYFTGSGPFNERQRLVAKKMGYSLSEHGLRDVEIGSYVKEITSERQIFEFLKMKYLAPWDRK</sequence>